<reference evidence="2 3" key="1">
    <citation type="journal article" date="2016" name="Nat. Commun.">
        <title>Thousands of microbial genomes shed light on interconnected biogeochemical processes in an aquifer system.</title>
        <authorList>
            <person name="Anantharaman K."/>
            <person name="Brown C.T."/>
            <person name="Hug L.A."/>
            <person name="Sharon I."/>
            <person name="Castelle C.J."/>
            <person name="Probst A.J."/>
            <person name="Thomas B.C."/>
            <person name="Singh A."/>
            <person name="Wilkins M.J."/>
            <person name="Karaoz U."/>
            <person name="Brodie E.L."/>
            <person name="Williams K.H."/>
            <person name="Hubbard S.S."/>
            <person name="Banfield J.F."/>
        </authorList>
    </citation>
    <scope>NUCLEOTIDE SEQUENCE [LARGE SCALE GENOMIC DNA]</scope>
</reference>
<sequence length="405" mass="46024">MQFTWPQIHTATRQYGVIGILIASAVLLIFSRISGNLEYNAFRMLAESISHGRLDLQSPILQQGYPVIDFIYYQDKVYIPFGPFPAAIYLLFLAVPAWAATHIITYLLIGLCFFAWYKLARRMDFTVQNGFWVAFAFIFASPMLFVNVYPSPNGMSSIIVVLLLVMVLYEYLGKRRYGRIGLLYACLLATRGTAVLSIIFFMIDAAVRHRHSFRDMCRVFASLLIPVLISVLFLAWYNVVRFGSPLESGYGLAYSGIDLGAMRDAGLFGIRHLPGNLYYFLFSGPLPVTSPPGQALVFPYVTFSLWGVGIIYTAPYLLSLLWRRIGDRLELFLWIGIACTAIPVLLYYGIGAAQLGYRYGLDFFPLVYFLLLRTLQKQDKLIPVRFEVLMALTYIFNAYLLVTRQ</sequence>
<feature type="transmembrane region" description="Helical" evidence="1">
    <location>
        <begin position="184"/>
        <end position="207"/>
    </location>
</feature>
<dbReference type="AlphaFoldDB" id="A0A1G2BND5"/>
<keyword evidence="1" id="KW-0812">Transmembrane</keyword>
<gene>
    <name evidence="2" type="ORF">A2677_02320</name>
</gene>
<evidence type="ECO:0000313" key="3">
    <source>
        <dbReference type="Proteomes" id="UP000177817"/>
    </source>
</evidence>
<keyword evidence="1" id="KW-0472">Membrane</keyword>
<feature type="transmembrane region" description="Helical" evidence="1">
    <location>
        <begin position="293"/>
        <end position="319"/>
    </location>
</feature>
<dbReference type="Proteomes" id="UP000177817">
    <property type="component" value="Unassembled WGS sequence"/>
</dbReference>
<dbReference type="EMBL" id="MHKK01000004">
    <property type="protein sequence ID" value="OGY90618.1"/>
    <property type="molecule type" value="Genomic_DNA"/>
</dbReference>
<feature type="transmembrane region" description="Helical" evidence="1">
    <location>
        <begin position="15"/>
        <end position="35"/>
    </location>
</feature>
<proteinExistence type="predicted"/>
<feature type="transmembrane region" description="Helical" evidence="1">
    <location>
        <begin position="86"/>
        <end position="117"/>
    </location>
</feature>
<evidence type="ECO:0000313" key="2">
    <source>
        <dbReference type="EMBL" id="OGY90618.1"/>
    </source>
</evidence>
<protein>
    <recommendedName>
        <fullName evidence="4">Glycosyltransferase RgtA/B/C/D-like domain-containing protein</fullName>
    </recommendedName>
</protein>
<feature type="transmembrane region" description="Helical" evidence="1">
    <location>
        <begin position="331"/>
        <end position="350"/>
    </location>
</feature>
<feature type="transmembrane region" description="Helical" evidence="1">
    <location>
        <begin position="384"/>
        <end position="402"/>
    </location>
</feature>
<name>A0A1G2BND5_9BACT</name>
<evidence type="ECO:0000256" key="1">
    <source>
        <dbReference type="SAM" id="Phobius"/>
    </source>
</evidence>
<feature type="transmembrane region" description="Helical" evidence="1">
    <location>
        <begin position="129"/>
        <end position="149"/>
    </location>
</feature>
<organism evidence="2 3">
    <name type="scientific">Candidatus Komeilibacteria bacterium RIFCSPHIGHO2_01_FULL_52_14</name>
    <dbReference type="NCBI Taxonomy" id="1798549"/>
    <lineage>
        <taxon>Bacteria</taxon>
        <taxon>Candidatus Komeiliibacteriota</taxon>
    </lineage>
</organism>
<feature type="transmembrane region" description="Helical" evidence="1">
    <location>
        <begin position="219"/>
        <end position="240"/>
    </location>
</feature>
<keyword evidence="1" id="KW-1133">Transmembrane helix</keyword>
<accession>A0A1G2BND5</accession>
<comment type="caution">
    <text evidence="2">The sequence shown here is derived from an EMBL/GenBank/DDBJ whole genome shotgun (WGS) entry which is preliminary data.</text>
</comment>
<feature type="transmembrane region" description="Helical" evidence="1">
    <location>
        <begin position="155"/>
        <end position="172"/>
    </location>
</feature>
<evidence type="ECO:0008006" key="4">
    <source>
        <dbReference type="Google" id="ProtNLM"/>
    </source>
</evidence>